<proteinExistence type="predicted"/>
<feature type="region of interest" description="Disordered" evidence="2">
    <location>
        <begin position="197"/>
        <end position="229"/>
    </location>
</feature>
<protein>
    <submittedName>
        <fullName evidence="3">Uncharacterized protein</fullName>
    </submittedName>
</protein>
<evidence type="ECO:0000256" key="1">
    <source>
        <dbReference type="SAM" id="Coils"/>
    </source>
</evidence>
<accession>A0AAN9LSU1</accession>
<keyword evidence="4" id="KW-1185">Reference proteome</keyword>
<reference evidence="3 4" key="1">
    <citation type="submission" date="2024-01" db="EMBL/GenBank/DDBJ databases">
        <title>The genomes of 5 underutilized Papilionoideae crops provide insights into root nodulation and disease resistanc.</title>
        <authorList>
            <person name="Jiang F."/>
        </authorList>
    </citation>
    <scope>NUCLEOTIDE SEQUENCE [LARGE SCALE GENOMIC DNA]</scope>
    <source>
        <strain evidence="3">LVBAO_FW01</strain>
        <tissue evidence="3">Leaves</tissue>
    </source>
</reference>
<evidence type="ECO:0000313" key="4">
    <source>
        <dbReference type="Proteomes" id="UP001367508"/>
    </source>
</evidence>
<dbReference type="EMBL" id="JAYMYQ010000004">
    <property type="protein sequence ID" value="KAK7338933.1"/>
    <property type="molecule type" value="Genomic_DNA"/>
</dbReference>
<feature type="compositionally biased region" description="Basic and acidic residues" evidence="2">
    <location>
        <begin position="203"/>
        <end position="214"/>
    </location>
</feature>
<sequence>MASGKQRQQLNEVASSNEQESNTYNLLLMPQPLSVAVDADLMNKIVSSFQNQLTEVMNRMTALQNEQDHQHALAAPVIGPENVKDTSVRKRGRKYTTSLVGEIYFAFEPPKFCVEENIDLDKVLICRFRDAIEGKLVSKLSTTERLQNWKVEKRARHSAKVQDLYYYHLPSQLKLRSRTLVYQFLLDGTYRPNHIQGTKKAKKLVEDASVDNKRSSSGSSESNRRSKRLSQKTICDVNYCKMKKNKIMAVDDAEKKMVTRQIANKKNNYGIDNKVMIEKKVNKKNKIIVADDAEIKMEYEQEEHGKNMVVDATENKIVSEEIVSNVVCEDEKENKMVVDDMEIKKMIGEMLNKMKVEDLDEERENKMFNVEMEIKMLDYETENKMINNEVELNKMMNNVDLEMKMIEEEIQNKIMQYVVEMMDKELQNNMIIEELMNDQSEN</sequence>
<evidence type="ECO:0000256" key="2">
    <source>
        <dbReference type="SAM" id="MobiDB-lite"/>
    </source>
</evidence>
<organism evidence="3 4">
    <name type="scientific">Canavalia gladiata</name>
    <name type="common">Sword bean</name>
    <name type="synonym">Dolichos gladiatus</name>
    <dbReference type="NCBI Taxonomy" id="3824"/>
    <lineage>
        <taxon>Eukaryota</taxon>
        <taxon>Viridiplantae</taxon>
        <taxon>Streptophyta</taxon>
        <taxon>Embryophyta</taxon>
        <taxon>Tracheophyta</taxon>
        <taxon>Spermatophyta</taxon>
        <taxon>Magnoliopsida</taxon>
        <taxon>eudicotyledons</taxon>
        <taxon>Gunneridae</taxon>
        <taxon>Pentapetalae</taxon>
        <taxon>rosids</taxon>
        <taxon>fabids</taxon>
        <taxon>Fabales</taxon>
        <taxon>Fabaceae</taxon>
        <taxon>Papilionoideae</taxon>
        <taxon>50 kb inversion clade</taxon>
        <taxon>NPAAA clade</taxon>
        <taxon>indigoferoid/millettioid clade</taxon>
        <taxon>Phaseoleae</taxon>
        <taxon>Canavalia</taxon>
    </lineage>
</organism>
<dbReference type="AlphaFoldDB" id="A0AAN9LSU1"/>
<keyword evidence="1" id="KW-0175">Coiled coil</keyword>
<gene>
    <name evidence="3" type="ORF">VNO77_19567</name>
</gene>
<dbReference type="Proteomes" id="UP001367508">
    <property type="component" value="Unassembled WGS sequence"/>
</dbReference>
<feature type="coiled-coil region" evidence="1">
    <location>
        <begin position="369"/>
        <end position="416"/>
    </location>
</feature>
<evidence type="ECO:0000313" key="3">
    <source>
        <dbReference type="EMBL" id="KAK7338933.1"/>
    </source>
</evidence>
<comment type="caution">
    <text evidence="3">The sequence shown here is derived from an EMBL/GenBank/DDBJ whole genome shotgun (WGS) entry which is preliminary data.</text>
</comment>
<name>A0AAN9LSU1_CANGL</name>